<reference evidence="1 2" key="1">
    <citation type="submission" date="2013-09" db="EMBL/GenBank/DDBJ databases">
        <title>Corchorus capsularis genome sequencing.</title>
        <authorList>
            <person name="Alam M."/>
            <person name="Haque M.S."/>
            <person name="Islam M.S."/>
            <person name="Emdad E.M."/>
            <person name="Islam M.M."/>
            <person name="Ahmed B."/>
            <person name="Halim A."/>
            <person name="Hossen Q.M.M."/>
            <person name="Hossain M.Z."/>
            <person name="Ahmed R."/>
            <person name="Khan M.M."/>
            <person name="Islam R."/>
            <person name="Rashid M.M."/>
            <person name="Khan S.A."/>
            <person name="Rahman M.S."/>
            <person name="Alam M."/>
        </authorList>
    </citation>
    <scope>NUCLEOTIDE SEQUENCE [LARGE SCALE GENOMIC DNA]</scope>
    <source>
        <strain evidence="2">cv. CVL-1</strain>
        <tissue evidence="1">Whole seedling</tissue>
    </source>
</reference>
<name>A0A1R3J3R9_COCAP</name>
<keyword evidence="2" id="KW-1185">Reference proteome</keyword>
<evidence type="ECO:0000313" key="2">
    <source>
        <dbReference type="Proteomes" id="UP000188268"/>
    </source>
</evidence>
<protein>
    <submittedName>
        <fullName evidence="1">Uncharacterized protein</fullName>
    </submittedName>
</protein>
<proteinExistence type="predicted"/>
<dbReference type="Proteomes" id="UP000188268">
    <property type="component" value="Unassembled WGS sequence"/>
</dbReference>
<evidence type="ECO:0000313" key="1">
    <source>
        <dbReference type="EMBL" id="OMO89477.1"/>
    </source>
</evidence>
<sequence length="35" mass="3637">MSSSPSIAVDLCSNISSLEAKGVNRSVRSVRSVSI</sequence>
<organism evidence="1 2">
    <name type="scientific">Corchorus capsularis</name>
    <name type="common">Jute</name>
    <dbReference type="NCBI Taxonomy" id="210143"/>
    <lineage>
        <taxon>Eukaryota</taxon>
        <taxon>Viridiplantae</taxon>
        <taxon>Streptophyta</taxon>
        <taxon>Embryophyta</taxon>
        <taxon>Tracheophyta</taxon>
        <taxon>Spermatophyta</taxon>
        <taxon>Magnoliopsida</taxon>
        <taxon>eudicotyledons</taxon>
        <taxon>Gunneridae</taxon>
        <taxon>Pentapetalae</taxon>
        <taxon>rosids</taxon>
        <taxon>malvids</taxon>
        <taxon>Malvales</taxon>
        <taxon>Malvaceae</taxon>
        <taxon>Grewioideae</taxon>
        <taxon>Apeibeae</taxon>
        <taxon>Corchorus</taxon>
    </lineage>
</organism>
<accession>A0A1R3J3R9</accession>
<gene>
    <name evidence="1" type="ORF">CCACVL1_07807</name>
</gene>
<comment type="caution">
    <text evidence="1">The sequence shown here is derived from an EMBL/GenBank/DDBJ whole genome shotgun (WGS) entry which is preliminary data.</text>
</comment>
<dbReference type="AlphaFoldDB" id="A0A1R3J3R9"/>
<dbReference type="EMBL" id="AWWV01008684">
    <property type="protein sequence ID" value="OMO89477.1"/>
    <property type="molecule type" value="Genomic_DNA"/>
</dbReference>
<dbReference type="Gramene" id="OMO89477">
    <property type="protein sequence ID" value="OMO89477"/>
    <property type="gene ID" value="CCACVL1_07807"/>
</dbReference>